<dbReference type="GO" id="GO:0006355">
    <property type="term" value="P:regulation of DNA-templated transcription"/>
    <property type="evidence" value="ECO:0007669"/>
    <property type="project" value="InterPro"/>
</dbReference>
<dbReference type="PANTHER" id="PTHR32071">
    <property type="entry name" value="TRANSCRIPTIONAL REGULATORY PROTEIN"/>
    <property type="match status" value="1"/>
</dbReference>
<organism evidence="4 5">
    <name type="scientific">Tistrella mobilis</name>
    <dbReference type="NCBI Taxonomy" id="171437"/>
    <lineage>
        <taxon>Bacteria</taxon>
        <taxon>Pseudomonadati</taxon>
        <taxon>Pseudomonadota</taxon>
        <taxon>Alphaproteobacteria</taxon>
        <taxon>Geminicoccales</taxon>
        <taxon>Geminicoccaceae</taxon>
        <taxon>Tistrella</taxon>
    </lineage>
</organism>
<dbReference type="InterPro" id="IPR027417">
    <property type="entry name" value="P-loop_NTPase"/>
</dbReference>
<evidence type="ECO:0000313" key="4">
    <source>
        <dbReference type="EMBL" id="HAE46811.1"/>
    </source>
</evidence>
<dbReference type="Pfam" id="PF00158">
    <property type="entry name" value="Sigma54_activat"/>
    <property type="match status" value="1"/>
</dbReference>
<reference evidence="4 5" key="1">
    <citation type="journal article" date="2018" name="Nat. Biotechnol.">
        <title>A standardized bacterial taxonomy based on genome phylogeny substantially revises the tree of life.</title>
        <authorList>
            <person name="Parks D.H."/>
            <person name="Chuvochina M."/>
            <person name="Waite D.W."/>
            <person name="Rinke C."/>
            <person name="Skarshewski A."/>
            <person name="Chaumeil P.A."/>
            <person name="Hugenholtz P."/>
        </authorList>
    </citation>
    <scope>NUCLEOTIDE SEQUENCE [LARGE SCALE GENOMIC DNA]</scope>
    <source>
        <strain evidence="4">UBA8739</strain>
    </source>
</reference>
<dbReference type="SUPFAM" id="SSF52540">
    <property type="entry name" value="P-loop containing nucleoside triphosphate hydrolases"/>
    <property type="match status" value="1"/>
</dbReference>
<accession>A0A3B9IG28</accession>
<dbReference type="Pfam" id="PF25601">
    <property type="entry name" value="AAA_lid_14"/>
    <property type="match status" value="1"/>
</dbReference>
<dbReference type="PROSITE" id="PS50045">
    <property type="entry name" value="SIGMA54_INTERACT_4"/>
    <property type="match status" value="1"/>
</dbReference>
<gene>
    <name evidence="4" type="ORF">DCK97_05270</name>
</gene>
<feature type="non-terminal residue" evidence="4">
    <location>
        <position position="94"/>
    </location>
</feature>
<evidence type="ECO:0000256" key="1">
    <source>
        <dbReference type="ARBA" id="ARBA00022741"/>
    </source>
</evidence>
<dbReference type="InterPro" id="IPR002078">
    <property type="entry name" value="Sigma_54_int"/>
</dbReference>
<evidence type="ECO:0000313" key="5">
    <source>
        <dbReference type="Proteomes" id="UP000257706"/>
    </source>
</evidence>
<dbReference type="InterPro" id="IPR058031">
    <property type="entry name" value="AAA_lid_NorR"/>
</dbReference>
<feature type="domain" description="Sigma-54 factor interaction" evidence="3">
    <location>
        <begin position="1"/>
        <end position="94"/>
    </location>
</feature>
<name>A0A3B9IG28_9PROT</name>
<keyword evidence="2" id="KW-0067">ATP-binding</keyword>
<dbReference type="Gene3D" id="1.10.8.60">
    <property type="match status" value="1"/>
</dbReference>
<evidence type="ECO:0000256" key="2">
    <source>
        <dbReference type="ARBA" id="ARBA00022840"/>
    </source>
</evidence>
<dbReference type="EMBL" id="DMAI01000084">
    <property type="protein sequence ID" value="HAE46811.1"/>
    <property type="molecule type" value="Genomic_DNA"/>
</dbReference>
<protein>
    <submittedName>
        <fullName evidence="4">Fis family transcriptional regulator</fullName>
    </submittedName>
</protein>
<proteinExistence type="predicted"/>
<keyword evidence="1" id="KW-0547">Nucleotide-binding</keyword>
<dbReference type="PANTHER" id="PTHR32071:SF57">
    <property type="entry name" value="C4-DICARBOXYLATE TRANSPORT TRANSCRIPTIONAL REGULATORY PROTEIN DCTD"/>
    <property type="match status" value="1"/>
</dbReference>
<feature type="non-terminal residue" evidence="4">
    <location>
        <position position="1"/>
    </location>
</feature>
<dbReference type="Gene3D" id="3.40.50.300">
    <property type="entry name" value="P-loop containing nucleotide triphosphate hydrolases"/>
    <property type="match status" value="1"/>
</dbReference>
<dbReference type="AlphaFoldDB" id="A0A3B9IG28"/>
<dbReference type="GO" id="GO:0005524">
    <property type="term" value="F:ATP binding"/>
    <property type="evidence" value="ECO:0007669"/>
    <property type="project" value="UniProtKB-KW"/>
</dbReference>
<dbReference type="Proteomes" id="UP000257706">
    <property type="component" value="Unassembled WGS sequence"/>
</dbReference>
<evidence type="ECO:0000259" key="3">
    <source>
        <dbReference type="PROSITE" id="PS50045"/>
    </source>
</evidence>
<sequence>GTNDIRPVDLRVIGATKVDLLQEAAEGRFRDDLYYRLNVVTIRIPPLRERRGDVPLLFAHFLERAAARFGRPVPAPDDAVHRHLAAHDWPGNVR</sequence>
<comment type="caution">
    <text evidence="4">The sequence shown here is derived from an EMBL/GenBank/DDBJ whole genome shotgun (WGS) entry which is preliminary data.</text>
</comment>